<dbReference type="EMBL" id="JAFHDT010000019">
    <property type="protein sequence ID" value="KAI7795991.1"/>
    <property type="molecule type" value="Genomic_DNA"/>
</dbReference>
<accession>A0A9W7WDH4</accession>
<feature type="transmembrane region" description="Helical" evidence="9">
    <location>
        <begin position="101"/>
        <end position="123"/>
    </location>
</feature>
<dbReference type="PANTHER" id="PTHR24231">
    <property type="entry name" value="PURINOCEPTOR-RELATED G-PROTEIN COUPLED RECEPTOR"/>
    <property type="match status" value="1"/>
</dbReference>
<evidence type="ECO:0000256" key="5">
    <source>
        <dbReference type="ARBA" id="ARBA00023040"/>
    </source>
</evidence>
<evidence type="ECO:0000256" key="3">
    <source>
        <dbReference type="ARBA" id="ARBA00022692"/>
    </source>
</evidence>
<proteinExistence type="predicted"/>
<feature type="transmembrane region" description="Helical" evidence="9">
    <location>
        <begin position="65"/>
        <end position="89"/>
    </location>
</feature>
<evidence type="ECO:0000256" key="1">
    <source>
        <dbReference type="ARBA" id="ARBA00004651"/>
    </source>
</evidence>
<feature type="transmembrane region" description="Helical" evidence="9">
    <location>
        <begin position="233"/>
        <end position="254"/>
    </location>
</feature>
<keyword evidence="5" id="KW-0297">G-protein coupled receptor</keyword>
<dbReference type="InterPro" id="IPR017452">
    <property type="entry name" value="GPCR_Rhodpsn_7TM"/>
</dbReference>
<evidence type="ECO:0000256" key="6">
    <source>
        <dbReference type="ARBA" id="ARBA00023136"/>
    </source>
</evidence>
<keyword evidence="3 9" id="KW-0812">Transmembrane</keyword>
<gene>
    <name evidence="11" type="ORF">IRJ41_011339</name>
</gene>
<dbReference type="Pfam" id="PF00001">
    <property type="entry name" value="7tm_1"/>
    <property type="match status" value="1"/>
</dbReference>
<keyword evidence="7 11" id="KW-0675">Receptor</keyword>
<dbReference type="PANTHER" id="PTHR24231:SF48">
    <property type="entry name" value="G-PROTEIN COUPLED RECEPTORS FAMILY 1 PROFILE DOMAIN-CONTAINING PROTEIN"/>
    <property type="match status" value="1"/>
</dbReference>
<evidence type="ECO:0000256" key="9">
    <source>
        <dbReference type="SAM" id="Phobius"/>
    </source>
</evidence>
<dbReference type="GO" id="GO:0005886">
    <property type="term" value="C:plasma membrane"/>
    <property type="evidence" value="ECO:0007669"/>
    <property type="project" value="UniProtKB-SubCell"/>
</dbReference>
<evidence type="ECO:0000256" key="2">
    <source>
        <dbReference type="ARBA" id="ARBA00022475"/>
    </source>
</evidence>
<organism evidence="11 12">
    <name type="scientific">Triplophysa rosa</name>
    <name type="common">Cave loach</name>
    <dbReference type="NCBI Taxonomy" id="992332"/>
    <lineage>
        <taxon>Eukaryota</taxon>
        <taxon>Metazoa</taxon>
        <taxon>Chordata</taxon>
        <taxon>Craniata</taxon>
        <taxon>Vertebrata</taxon>
        <taxon>Euteleostomi</taxon>
        <taxon>Actinopterygii</taxon>
        <taxon>Neopterygii</taxon>
        <taxon>Teleostei</taxon>
        <taxon>Ostariophysi</taxon>
        <taxon>Cypriniformes</taxon>
        <taxon>Nemacheilidae</taxon>
        <taxon>Triplophysa</taxon>
    </lineage>
</organism>
<name>A0A9W7WDH4_TRIRA</name>
<feature type="domain" description="G-protein coupled receptors family 1 profile" evidence="10">
    <location>
        <begin position="41"/>
        <end position="302"/>
    </location>
</feature>
<dbReference type="PRINTS" id="PR01157">
    <property type="entry name" value="P2YPURNOCPTR"/>
</dbReference>
<protein>
    <submittedName>
        <fullName evidence="11">Cysteinyl leukotriene receptor 2</fullName>
    </submittedName>
</protein>
<comment type="subcellular location">
    <subcellularLocation>
        <location evidence="1">Cell membrane</location>
        <topology evidence="1">Multi-pass membrane protein</topology>
    </subcellularLocation>
</comment>
<evidence type="ECO:0000256" key="8">
    <source>
        <dbReference type="ARBA" id="ARBA00023224"/>
    </source>
</evidence>
<keyword evidence="8" id="KW-0807">Transducer</keyword>
<feature type="transmembrane region" description="Helical" evidence="9">
    <location>
        <begin position="135"/>
        <end position="157"/>
    </location>
</feature>
<dbReference type="InterPro" id="IPR000276">
    <property type="entry name" value="GPCR_Rhodpsn"/>
</dbReference>
<dbReference type="PROSITE" id="PS50262">
    <property type="entry name" value="G_PROTEIN_RECEP_F1_2"/>
    <property type="match status" value="1"/>
</dbReference>
<keyword evidence="4 9" id="KW-1133">Transmembrane helix</keyword>
<keyword evidence="2" id="KW-1003">Cell membrane</keyword>
<sequence>MNDSLSNLSGNASCEEGSTNDFKRIMYPVVYIIIFVLGSAGHSLSICVFFSLWRKQKSFTPVNLLMVNLLLSDLMMVCSLPLRISYYLLDKWPFGDVACRLIFYVFYLNIYISVYFLVALNILRYFALVWPYLYIRIQTSCVAGIVCAVIWLLMALASSPLFFSKKGKQEGSPRCLDLSTENVDRLLYINNVSLLMGFVVPLLVIIFCSIFVAKSLLTPSPALGRTRPCRKKACALVIISLGIFLVCFLPYHVVRTIFLTAEKQLRMNGKEDSCNYIWMVRKAAVITHCLCTTNSCLDPILFFFVGENFKSFSDKFLGRRKMINERTLRQEELQVLQK</sequence>
<dbReference type="SUPFAM" id="SSF81321">
    <property type="entry name" value="Family A G protein-coupled receptor-like"/>
    <property type="match status" value="1"/>
</dbReference>
<dbReference type="AlphaFoldDB" id="A0A9W7WDH4"/>
<evidence type="ECO:0000259" key="10">
    <source>
        <dbReference type="PROSITE" id="PS50262"/>
    </source>
</evidence>
<feature type="transmembrane region" description="Helical" evidence="9">
    <location>
        <begin position="192"/>
        <end position="213"/>
    </location>
</feature>
<evidence type="ECO:0000313" key="11">
    <source>
        <dbReference type="EMBL" id="KAI7795991.1"/>
    </source>
</evidence>
<reference evidence="11" key="1">
    <citation type="submission" date="2021-02" db="EMBL/GenBank/DDBJ databases">
        <title>Comparative genomics reveals that relaxation of natural selection precedes convergent phenotypic evolution of cavefish.</title>
        <authorList>
            <person name="Peng Z."/>
        </authorList>
    </citation>
    <scope>NUCLEOTIDE SEQUENCE</scope>
    <source>
        <tissue evidence="11">Muscle</tissue>
    </source>
</reference>
<dbReference type="PRINTS" id="PR00237">
    <property type="entry name" value="GPCRRHODOPSN"/>
</dbReference>
<evidence type="ECO:0000313" key="12">
    <source>
        <dbReference type="Proteomes" id="UP001059041"/>
    </source>
</evidence>
<dbReference type="Gene3D" id="1.20.1070.10">
    <property type="entry name" value="Rhodopsin 7-helix transmembrane proteins"/>
    <property type="match status" value="1"/>
</dbReference>
<evidence type="ECO:0000256" key="4">
    <source>
        <dbReference type="ARBA" id="ARBA00022989"/>
    </source>
</evidence>
<keyword evidence="6 9" id="KW-0472">Membrane</keyword>
<evidence type="ECO:0000256" key="7">
    <source>
        <dbReference type="ARBA" id="ARBA00023170"/>
    </source>
</evidence>
<comment type="caution">
    <text evidence="11">The sequence shown here is derived from an EMBL/GenBank/DDBJ whole genome shotgun (WGS) entry which is preliminary data.</text>
</comment>
<dbReference type="GO" id="GO:0004930">
    <property type="term" value="F:G protein-coupled receptor activity"/>
    <property type="evidence" value="ECO:0007669"/>
    <property type="project" value="UniProtKB-KW"/>
</dbReference>
<dbReference type="Proteomes" id="UP001059041">
    <property type="component" value="Linkage Group LG19"/>
</dbReference>
<feature type="transmembrane region" description="Helical" evidence="9">
    <location>
        <begin position="29"/>
        <end position="53"/>
    </location>
</feature>
<keyword evidence="12" id="KW-1185">Reference proteome</keyword>